<proteinExistence type="predicted"/>
<evidence type="ECO:0000313" key="1">
    <source>
        <dbReference type="EMBL" id="KTB39952.1"/>
    </source>
</evidence>
<dbReference type="EMBL" id="LATX01001621">
    <property type="protein sequence ID" value="KTB39952.1"/>
    <property type="molecule type" value="Genomic_DNA"/>
</dbReference>
<evidence type="ECO:0000313" key="2">
    <source>
        <dbReference type="Proteomes" id="UP000054988"/>
    </source>
</evidence>
<organism evidence="1 2">
    <name type="scientific">Moniliophthora roreri</name>
    <name type="common">Frosty pod rot fungus</name>
    <name type="synonym">Monilia roreri</name>
    <dbReference type="NCBI Taxonomy" id="221103"/>
    <lineage>
        <taxon>Eukaryota</taxon>
        <taxon>Fungi</taxon>
        <taxon>Dikarya</taxon>
        <taxon>Basidiomycota</taxon>
        <taxon>Agaricomycotina</taxon>
        <taxon>Agaricomycetes</taxon>
        <taxon>Agaricomycetidae</taxon>
        <taxon>Agaricales</taxon>
        <taxon>Marasmiineae</taxon>
        <taxon>Marasmiaceae</taxon>
        <taxon>Moniliophthora</taxon>
    </lineage>
</organism>
<name>A0A0W0FUK9_MONRR</name>
<accession>A0A0W0FUK9</accession>
<comment type="caution">
    <text evidence="1">The sequence shown here is derived from an EMBL/GenBank/DDBJ whole genome shotgun (WGS) entry which is preliminary data.</text>
</comment>
<dbReference type="AlphaFoldDB" id="A0A0W0FUK9"/>
<gene>
    <name evidence="1" type="ORF">WG66_7422</name>
</gene>
<sequence>MAMEFGRQALISPFTTVRSTSLGIQYSELLNEVLQIGNGQPPKPQKASLQGVWKAADPQLSVSMIQ</sequence>
<protein>
    <submittedName>
        <fullName evidence="1">Uncharacterized protein</fullName>
    </submittedName>
</protein>
<reference evidence="1 2" key="1">
    <citation type="submission" date="2015-12" db="EMBL/GenBank/DDBJ databases">
        <title>Draft genome sequence of Moniliophthora roreri, the causal agent of frosty pod rot of cacao.</title>
        <authorList>
            <person name="Aime M.C."/>
            <person name="Diaz-Valderrama J.R."/>
            <person name="Kijpornyongpan T."/>
            <person name="Phillips-Mora W."/>
        </authorList>
    </citation>
    <scope>NUCLEOTIDE SEQUENCE [LARGE SCALE GENOMIC DNA]</scope>
    <source>
        <strain evidence="1 2">MCA 2952</strain>
    </source>
</reference>
<dbReference type="Proteomes" id="UP000054988">
    <property type="component" value="Unassembled WGS sequence"/>
</dbReference>